<proteinExistence type="predicted"/>
<evidence type="ECO:0000313" key="2">
    <source>
        <dbReference type="Proteomes" id="UP001148737"/>
    </source>
</evidence>
<name>A0ACC1R736_9HYPO</name>
<organism evidence="1 2">
    <name type="scientific">Lecanicillium saksenae</name>
    <dbReference type="NCBI Taxonomy" id="468837"/>
    <lineage>
        <taxon>Eukaryota</taxon>
        <taxon>Fungi</taxon>
        <taxon>Dikarya</taxon>
        <taxon>Ascomycota</taxon>
        <taxon>Pezizomycotina</taxon>
        <taxon>Sordariomycetes</taxon>
        <taxon>Hypocreomycetidae</taxon>
        <taxon>Hypocreales</taxon>
        <taxon>Cordycipitaceae</taxon>
        <taxon>Lecanicillium</taxon>
    </lineage>
</organism>
<reference evidence="1" key="1">
    <citation type="submission" date="2022-07" db="EMBL/GenBank/DDBJ databases">
        <title>Genome Sequence of Lecanicillium saksenae.</title>
        <authorList>
            <person name="Buettner E."/>
        </authorList>
    </citation>
    <scope>NUCLEOTIDE SEQUENCE</scope>
    <source>
        <strain evidence="1">VT-O1</strain>
    </source>
</reference>
<evidence type="ECO:0000313" key="1">
    <source>
        <dbReference type="EMBL" id="KAJ3498755.1"/>
    </source>
</evidence>
<gene>
    <name evidence="1" type="ORF">NLG97_g879</name>
</gene>
<comment type="caution">
    <text evidence="1">The sequence shown here is derived from an EMBL/GenBank/DDBJ whole genome shotgun (WGS) entry which is preliminary data.</text>
</comment>
<protein>
    <submittedName>
        <fullName evidence="1">Uncharacterized protein</fullName>
    </submittedName>
</protein>
<dbReference type="Proteomes" id="UP001148737">
    <property type="component" value="Unassembled WGS sequence"/>
</dbReference>
<sequence>MKTTLLVASLAAGALALPSDTHTVHQRRDLVQDARFEKRSAVTPETRIPFEIALKQSNLQLAEDKLYDISNPRSVNYGKHLSKEEIVKMFAADEKSIDSVKQWLMSQGINEKDIHVNPTKTWITVDTTAGVVEKALRTRYHVYRSTRTGQDHIGSEGYSLPNHLVDIVDFVRPGPSMTKVNTRDAKPAKSPSAIHEPIRKMTQDQTKKVEDAIKSGPNGGGQTPAAGNSAIPPYLQICGEVITPDCIAYLYKIPKATGTNSTNRLGIYESLGDVYDQEDLDLFYKTAAPYIPAGTGPTLDLINGATAPNSPDNAGGESLLDFDMAYPIIYPQGTTLFQVKPDQYYNIFGDFLSAIDSDYCSQDPYFNNHKMCGKFEPTNVISISYGGPEDPTDPQSAHRQCNEFMKLGLMGVTTVVASGDAGVTDRAGYCQGPHHDIFVADDLCSCPYITAVGSTVLHAIDKPETATESFSSGGGFSNIFTRPKWQDDFVSHYLLRHNPGYFAYNTSEGKIPDNEGIYNRGGRGFPDVAALGDNGLVAGGGGLGLSGGTSMSAPIVAAILNRINEKRLSVGKGPIGFANPALYFMAARTGGAFNDITVGNQALGGAFSDRGYSACGNDGFSAVEGWDPVTGLGTPVYDKWEAFFLHLEENMGQ</sequence>
<keyword evidence="2" id="KW-1185">Reference proteome</keyword>
<dbReference type="EMBL" id="JANAKD010000036">
    <property type="protein sequence ID" value="KAJ3498755.1"/>
    <property type="molecule type" value="Genomic_DNA"/>
</dbReference>
<accession>A0ACC1R736</accession>